<gene>
    <name evidence="6" type="ORF">EDD78_10726</name>
</gene>
<evidence type="ECO:0000256" key="2">
    <source>
        <dbReference type="ARBA" id="ARBA00022723"/>
    </source>
</evidence>
<keyword evidence="7" id="KW-1185">Reference proteome</keyword>
<dbReference type="GO" id="GO:0006779">
    <property type="term" value="P:porphyrin-containing compound biosynthetic process"/>
    <property type="evidence" value="ECO:0007669"/>
    <property type="project" value="TreeGrafter"/>
</dbReference>
<dbReference type="SUPFAM" id="SSF102114">
    <property type="entry name" value="Radical SAM enzymes"/>
    <property type="match status" value="1"/>
</dbReference>
<dbReference type="InterPro" id="IPR013785">
    <property type="entry name" value="Aldolase_TIM"/>
</dbReference>
<keyword evidence="4" id="KW-0411">Iron-sulfur</keyword>
<keyword evidence="3" id="KW-0408">Iron</keyword>
<dbReference type="SFLD" id="SFLDS00029">
    <property type="entry name" value="Radical_SAM"/>
    <property type="match status" value="1"/>
</dbReference>
<dbReference type="InterPro" id="IPR034505">
    <property type="entry name" value="Coproporphyrinogen-III_oxidase"/>
</dbReference>
<organism evidence="6 7">
    <name type="scientific">Harryflintia acetispora</name>
    <dbReference type="NCBI Taxonomy" id="1849041"/>
    <lineage>
        <taxon>Bacteria</taxon>
        <taxon>Bacillati</taxon>
        <taxon>Bacillota</taxon>
        <taxon>Clostridia</taxon>
        <taxon>Eubacteriales</taxon>
        <taxon>Oscillospiraceae</taxon>
        <taxon>Harryflintia</taxon>
    </lineage>
</organism>
<protein>
    <submittedName>
        <fullName evidence="6">Oxygen-independent coproporphyrinogen-3 oxidase</fullName>
    </submittedName>
</protein>
<dbReference type="PANTHER" id="PTHR13932:SF1">
    <property type="entry name" value="OXYGEN-INDEPENDENT COPROPORPHYRINOGEN-III OXIDASE-LIKE PROTEIN HEMZ"/>
    <property type="match status" value="1"/>
</dbReference>
<dbReference type="SFLD" id="SFLDG01065">
    <property type="entry name" value="anaerobic_coproporphyrinogen-I"/>
    <property type="match status" value="1"/>
</dbReference>
<evidence type="ECO:0000256" key="1">
    <source>
        <dbReference type="ARBA" id="ARBA00022691"/>
    </source>
</evidence>
<dbReference type="Gene3D" id="3.20.20.70">
    <property type="entry name" value="Aldolase class I"/>
    <property type="match status" value="1"/>
</dbReference>
<reference evidence="6 7" key="1">
    <citation type="submission" date="2019-03" db="EMBL/GenBank/DDBJ databases">
        <title>Genomic Encyclopedia of Type Strains, Phase IV (KMG-IV): sequencing the most valuable type-strain genomes for metagenomic binning, comparative biology and taxonomic classification.</title>
        <authorList>
            <person name="Goeker M."/>
        </authorList>
    </citation>
    <scope>NUCLEOTIDE SEQUENCE [LARGE SCALE GENOMIC DNA]</scope>
    <source>
        <strain evidence="6 7">DSM 100433</strain>
    </source>
</reference>
<dbReference type="AlphaFoldDB" id="A0A9X8UIL5"/>
<dbReference type="PANTHER" id="PTHR13932">
    <property type="entry name" value="COPROPORPHYRINIGEN III OXIDASE"/>
    <property type="match status" value="1"/>
</dbReference>
<dbReference type="InterPro" id="IPR023995">
    <property type="entry name" value="HemZ"/>
</dbReference>
<evidence type="ECO:0000256" key="4">
    <source>
        <dbReference type="ARBA" id="ARBA00023014"/>
    </source>
</evidence>
<dbReference type="InterPro" id="IPR006638">
    <property type="entry name" value="Elp3/MiaA/NifB-like_rSAM"/>
</dbReference>
<evidence type="ECO:0000256" key="3">
    <source>
        <dbReference type="ARBA" id="ARBA00023004"/>
    </source>
</evidence>
<dbReference type="PROSITE" id="PS51918">
    <property type="entry name" value="RADICAL_SAM"/>
    <property type="match status" value="1"/>
</dbReference>
<evidence type="ECO:0000259" key="5">
    <source>
        <dbReference type="PROSITE" id="PS51918"/>
    </source>
</evidence>
<keyword evidence="2" id="KW-0479">Metal-binding</keyword>
<dbReference type="GO" id="GO:0003824">
    <property type="term" value="F:catalytic activity"/>
    <property type="evidence" value="ECO:0007669"/>
    <property type="project" value="InterPro"/>
</dbReference>
<evidence type="ECO:0000313" key="7">
    <source>
        <dbReference type="Proteomes" id="UP000294682"/>
    </source>
</evidence>
<comment type="caution">
    <text evidence="6">The sequence shown here is derived from an EMBL/GenBank/DDBJ whole genome shotgun (WGS) entry which is preliminary data.</text>
</comment>
<dbReference type="InterPro" id="IPR058240">
    <property type="entry name" value="rSAM_sf"/>
</dbReference>
<dbReference type="SFLD" id="SFLDG01082">
    <property type="entry name" value="B12-binding_domain_containing"/>
    <property type="match status" value="1"/>
</dbReference>
<name>A0A9X8UIL5_9FIRM</name>
<feature type="domain" description="Radical SAM core" evidence="5">
    <location>
        <begin position="159"/>
        <end position="402"/>
    </location>
</feature>
<dbReference type="GO" id="GO:0046872">
    <property type="term" value="F:metal ion binding"/>
    <property type="evidence" value="ECO:0007669"/>
    <property type="project" value="UniProtKB-KW"/>
</dbReference>
<dbReference type="NCBIfam" id="TIGR03994">
    <property type="entry name" value="rSAM_HemZ"/>
    <property type="match status" value="1"/>
</dbReference>
<dbReference type="EMBL" id="SLUK01000007">
    <property type="protein sequence ID" value="TCL42925.1"/>
    <property type="molecule type" value="Genomic_DNA"/>
</dbReference>
<keyword evidence="1" id="KW-0949">S-adenosyl-L-methionine</keyword>
<dbReference type="SFLD" id="SFLDF00310">
    <property type="entry name" value="oxygen-independent_coproporphy"/>
    <property type="match status" value="1"/>
</dbReference>
<proteinExistence type="predicted"/>
<dbReference type="Proteomes" id="UP000294682">
    <property type="component" value="Unassembled WGS sequence"/>
</dbReference>
<dbReference type="InterPro" id="IPR007197">
    <property type="entry name" value="rSAM"/>
</dbReference>
<dbReference type="SMART" id="SM00729">
    <property type="entry name" value="Elp3"/>
    <property type="match status" value="1"/>
</dbReference>
<dbReference type="GO" id="GO:0005737">
    <property type="term" value="C:cytoplasm"/>
    <property type="evidence" value="ECO:0007669"/>
    <property type="project" value="TreeGrafter"/>
</dbReference>
<dbReference type="RefSeq" id="WP_165873168.1">
    <property type="nucleotide sequence ID" value="NZ_SLUK01000007.1"/>
</dbReference>
<dbReference type="Pfam" id="PF04055">
    <property type="entry name" value="Radical_SAM"/>
    <property type="match status" value="1"/>
</dbReference>
<accession>A0A9X8UIL5</accession>
<evidence type="ECO:0000313" key="6">
    <source>
        <dbReference type="EMBL" id="TCL42925.1"/>
    </source>
</evidence>
<dbReference type="GO" id="GO:0051539">
    <property type="term" value="F:4 iron, 4 sulfur cluster binding"/>
    <property type="evidence" value="ECO:0007669"/>
    <property type="project" value="TreeGrafter"/>
</dbReference>
<dbReference type="CDD" id="cd01335">
    <property type="entry name" value="Radical_SAM"/>
    <property type="match status" value="1"/>
</dbReference>
<sequence>MTIYIDAHDCHYEVQRLCTMFLRGERAPLAFGAPGEGEERFLYTGRAERDGKALLTVRARLGGSEVHRQRELPLPSGKQECERAFGQMIYELLVPMTGIRPPWGILTGIRPVKLFRARLDAGESGQEVLRYFCDGLYLSEEKARLALQTAQVQRPILRGSAPDLFSLYVSIPFCPSRCRYCSFVSHSIEQAAGLIEPYLELLERELALTAQKARESSLRLHSVYFGGGTPTTLSAAQLDRLCAAVAENFDLGGVKEYTVEAGRPDTITAEKLAVLRKAGVDRISVNPQTLQDEVLAAAGRNHTAQQTLDAFGLARQAGFPCINMDLIAGLQGDTPQGFADTLERVIALRPQNITVHALSVKRSAALGGHAGEVLIASPAAEMVALSARLLIGAGYHPYYLYRQKDTVENLENTGWCLPGYESAYNIHIMDESQTILACGAGGVTKLCRPKGTGGQEITRIFNYKYPYEYISRFEQLCARKEAVVPFFAGMEKN</sequence>